<dbReference type="CDD" id="cd00118">
    <property type="entry name" value="LysM"/>
    <property type="match status" value="1"/>
</dbReference>
<feature type="transmembrane region" description="Helical" evidence="2">
    <location>
        <begin position="43"/>
        <end position="65"/>
    </location>
</feature>
<keyword evidence="2" id="KW-1133">Transmembrane helix</keyword>
<dbReference type="PROSITE" id="PS51782">
    <property type="entry name" value="LYSM"/>
    <property type="match status" value="1"/>
</dbReference>
<feature type="domain" description="LysM" evidence="3">
    <location>
        <begin position="161"/>
        <end position="218"/>
    </location>
</feature>
<dbReference type="Pfam" id="PF01476">
    <property type="entry name" value="LysM"/>
    <property type="match status" value="1"/>
</dbReference>
<dbReference type="AlphaFoldDB" id="A0A7Y9ZJ26"/>
<gene>
    <name evidence="4" type="ORF">BJ993_003514</name>
</gene>
<evidence type="ECO:0000259" key="3">
    <source>
        <dbReference type="PROSITE" id="PS51782"/>
    </source>
</evidence>
<evidence type="ECO:0000256" key="1">
    <source>
        <dbReference type="SAM" id="MobiDB-lite"/>
    </source>
</evidence>
<dbReference type="InterPro" id="IPR018392">
    <property type="entry name" value="LysM"/>
</dbReference>
<dbReference type="EMBL" id="JACBZM010000001">
    <property type="protein sequence ID" value="NYI46434.1"/>
    <property type="molecule type" value="Genomic_DNA"/>
</dbReference>
<dbReference type="InterPro" id="IPR036779">
    <property type="entry name" value="LysM_dom_sf"/>
</dbReference>
<organism evidence="4 5">
    <name type="scientific">Nocardioides aromaticivorans</name>
    <dbReference type="NCBI Taxonomy" id="200618"/>
    <lineage>
        <taxon>Bacteria</taxon>
        <taxon>Bacillati</taxon>
        <taxon>Actinomycetota</taxon>
        <taxon>Actinomycetes</taxon>
        <taxon>Propionibacteriales</taxon>
        <taxon>Nocardioidaceae</taxon>
        <taxon>Nocardioides</taxon>
    </lineage>
</organism>
<feature type="region of interest" description="Disordered" evidence="1">
    <location>
        <begin position="112"/>
        <end position="165"/>
    </location>
</feature>
<dbReference type="RefSeq" id="WP_179650278.1">
    <property type="nucleotide sequence ID" value="NZ_JACBZM010000001.1"/>
</dbReference>
<keyword evidence="2" id="KW-0812">Transmembrane</keyword>
<evidence type="ECO:0000313" key="5">
    <source>
        <dbReference type="Proteomes" id="UP000562045"/>
    </source>
</evidence>
<keyword evidence="2" id="KW-0472">Membrane</keyword>
<feature type="compositionally biased region" description="Basic and acidic residues" evidence="1">
    <location>
        <begin position="154"/>
        <end position="163"/>
    </location>
</feature>
<accession>A0A7Y9ZJ26</accession>
<dbReference type="Gene3D" id="3.10.350.10">
    <property type="entry name" value="LysM domain"/>
    <property type="match status" value="1"/>
</dbReference>
<proteinExistence type="predicted"/>
<sequence>MDDATSAVRRRAALLWVAVTAGAVALGRTAGPALGLLRPQASFADLLVGGCAAAALVAAVLLWLTTTDVAWHQLRSPGATLRTGRTSRRIGPVRTLLLAACGVVAVAGPAAATGGDGPAPSLDGLPLPDRATGAAGSAGPTDSADSAHPTGAVTDDRGDERTVPVRPGDSLWAIAARTLGPDASAADVASYWHRVHALNAAVIGADPDLLQPGQQLRLPPH</sequence>
<reference evidence="4 5" key="1">
    <citation type="submission" date="2020-07" db="EMBL/GenBank/DDBJ databases">
        <title>Sequencing the genomes of 1000 actinobacteria strains.</title>
        <authorList>
            <person name="Klenk H.-P."/>
        </authorList>
    </citation>
    <scope>NUCLEOTIDE SEQUENCE [LARGE SCALE GENOMIC DNA]</scope>
    <source>
        <strain evidence="4 5">DSM 15131</strain>
    </source>
</reference>
<evidence type="ECO:0000313" key="4">
    <source>
        <dbReference type="EMBL" id="NYI46434.1"/>
    </source>
</evidence>
<evidence type="ECO:0000256" key="2">
    <source>
        <dbReference type="SAM" id="Phobius"/>
    </source>
</evidence>
<dbReference type="Proteomes" id="UP000562045">
    <property type="component" value="Unassembled WGS sequence"/>
</dbReference>
<comment type="caution">
    <text evidence="4">The sequence shown here is derived from an EMBL/GenBank/DDBJ whole genome shotgun (WGS) entry which is preliminary data.</text>
</comment>
<protein>
    <submittedName>
        <fullName evidence="4">Nucleoid-associated protein YgaU</fullName>
    </submittedName>
</protein>
<name>A0A7Y9ZJ26_9ACTN</name>